<dbReference type="Proteomes" id="UP000054279">
    <property type="component" value="Unassembled WGS sequence"/>
</dbReference>
<proteinExistence type="predicted"/>
<evidence type="ECO:0000313" key="2">
    <source>
        <dbReference type="Proteomes" id="UP000054279"/>
    </source>
</evidence>
<dbReference type="AlphaFoldDB" id="A0A0C9UAD1"/>
<protein>
    <submittedName>
        <fullName evidence="1">Unplaced genomic scaffold SPHSTscaffold_312, whole genome shotgun sequence</fullName>
    </submittedName>
</protein>
<dbReference type="HOGENOM" id="CLU_1759957_0_0_1"/>
<gene>
    <name evidence="1" type="ORF">M422DRAFT_785348</name>
</gene>
<sequence length="148" mass="16643">MASSLPSALAKITKNPFSSKLKGAHNLYQTLSLLPKDGVGSLVAQPRWERKGIPGCFFYITRTKLKTGGEHGKAWGILFWKPMEGDVSERKPHKEAQIRGGLKYQWKSIPYEDVGFKGIEEELRLYKLNHPGSVFKIPESIMIEEPSS</sequence>
<organism evidence="1 2">
    <name type="scientific">Sphaerobolus stellatus (strain SS14)</name>
    <dbReference type="NCBI Taxonomy" id="990650"/>
    <lineage>
        <taxon>Eukaryota</taxon>
        <taxon>Fungi</taxon>
        <taxon>Dikarya</taxon>
        <taxon>Basidiomycota</taxon>
        <taxon>Agaricomycotina</taxon>
        <taxon>Agaricomycetes</taxon>
        <taxon>Phallomycetidae</taxon>
        <taxon>Geastrales</taxon>
        <taxon>Sphaerobolaceae</taxon>
        <taxon>Sphaerobolus</taxon>
    </lineage>
</organism>
<reference evidence="1 2" key="1">
    <citation type="submission" date="2014-06" db="EMBL/GenBank/DDBJ databases">
        <title>Evolutionary Origins and Diversification of the Mycorrhizal Mutualists.</title>
        <authorList>
            <consortium name="DOE Joint Genome Institute"/>
            <consortium name="Mycorrhizal Genomics Consortium"/>
            <person name="Kohler A."/>
            <person name="Kuo A."/>
            <person name="Nagy L.G."/>
            <person name="Floudas D."/>
            <person name="Copeland A."/>
            <person name="Barry K.W."/>
            <person name="Cichocki N."/>
            <person name="Veneault-Fourrey C."/>
            <person name="LaButti K."/>
            <person name="Lindquist E.A."/>
            <person name="Lipzen A."/>
            <person name="Lundell T."/>
            <person name="Morin E."/>
            <person name="Murat C."/>
            <person name="Riley R."/>
            <person name="Ohm R."/>
            <person name="Sun H."/>
            <person name="Tunlid A."/>
            <person name="Henrissat B."/>
            <person name="Grigoriev I.V."/>
            <person name="Hibbett D.S."/>
            <person name="Martin F."/>
        </authorList>
    </citation>
    <scope>NUCLEOTIDE SEQUENCE [LARGE SCALE GENOMIC DNA]</scope>
    <source>
        <strain evidence="1 2">SS14</strain>
    </source>
</reference>
<dbReference type="GO" id="GO:0003735">
    <property type="term" value="F:structural constituent of ribosome"/>
    <property type="evidence" value="ECO:0007669"/>
    <property type="project" value="InterPro"/>
</dbReference>
<dbReference type="GO" id="GO:0005739">
    <property type="term" value="C:mitochondrion"/>
    <property type="evidence" value="ECO:0007669"/>
    <property type="project" value="InterPro"/>
</dbReference>
<evidence type="ECO:0000313" key="1">
    <source>
        <dbReference type="EMBL" id="KIJ26027.1"/>
    </source>
</evidence>
<dbReference type="InterPro" id="IPR032053">
    <property type="entry name" value="Ribosomal_mS34"/>
</dbReference>
<keyword evidence="2" id="KW-1185">Reference proteome</keyword>
<dbReference type="EMBL" id="KN837387">
    <property type="protein sequence ID" value="KIJ26027.1"/>
    <property type="molecule type" value="Genomic_DNA"/>
</dbReference>
<dbReference type="Pfam" id="PF16053">
    <property type="entry name" value="MRP-S34"/>
    <property type="match status" value="1"/>
</dbReference>
<name>A0A0C9UAD1_SPHS4</name>
<dbReference type="OrthoDB" id="16434at2759"/>
<accession>A0A0C9UAD1</accession>